<evidence type="ECO:0000313" key="2">
    <source>
        <dbReference type="Proteomes" id="UP000238218"/>
    </source>
</evidence>
<protein>
    <recommendedName>
        <fullName evidence="3">Lipoprotein</fullName>
    </recommendedName>
</protein>
<dbReference type="Proteomes" id="UP000238218">
    <property type="component" value="Unassembled WGS sequence"/>
</dbReference>
<dbReference type="EMBL" id="PVWP01000001">
    <property type="protein sequence ID" value="PSB39411.1"/>
    <property type="molecule type" value="Genomic_DNA"/>
</dbReference>
<reference evidence="1 2" key="2">
    <citation type="submission" date="2018-03" db="EMBL/GenBank/DDBJ databases">
        <title>The ancient ancestry and fast evolution of plastids.</title>
        <authorList>
            <person name="Moore K.R."/>
            <person name="Magnabosco C."/>
            <person name="Momper L."/>
            <person name="Gold D.A."/>
            <person name="Bosak T."/>
            <person name="Fournier G.P."/>
        </authorList>
    </citation>
    <scope>NUCLEOTIDE SEQUENCE [LARGE SCALE GENOMIC DNA]</scope>
    <source>
        <strain evidence="1 2">CCALA 015</strain>
    </source>
</reference>
<name>A0ABX5FDM5_9CHRO</name>
<evidence type="ECO:0000313" key="1">
    <source>
        <dbReference type="EMBL" id="PSB39411.1"/>
    </source>
</evidence>
<comment type="caution">
    <text evidence="1">The sequence shown here is derived from an EMBL/GenBank/DDBJ whole genome shotgun (WGS) entry which is preliminary data.</text>
</comment>
<accession>A0ABX5FDM5</accession>
<gene>
    <name evidence="1" type="ORF">C7B81_01850</name>
</gene>
<sequence length="171" mass="18214">MTLFDAVGGLGSRKHLAGLLAGLLAGTGLALAGCGATPKEVAVQDAKPGDLLVQVDGSRVELVRAFQPGVANGLHKGVVKVTSVGGDAKGQLYETTAICSVKGEPGWQSYDNIYGDPISDLNAKRTFPVKDRWQFLFHFDGRTEQVGKLDPSVWVARLKDNLCRKGDFDDT</sequence>
<reference evidence="1 2" key="1">
    <citation type="submission" date="2018-02" db="EMBL/GenBank/DDBJ databases">
        <authorList>
            <person name="Moore K."/>
            <person name="Momper L."/>
        </authorList>
    </citation>
    <scope>NUCLEOTIDE SEQUENCE [LARGE SCALE GENOMIC DNA]</scope>
    <source>
        <strain evidence="1 2">CCALA 015</strain>
    </source>
</reference>
<proteinExistence type="predicted"/>
<keyword evidence="2" id="KW-1185">Reference proteome</keyword>
<organism evidence="1 2">
    <name type="scientific">Aphanothece cf. minutissima CCALA 015</name>
    <dbReference type="NCBI Taxonomy" id="2107695"/>
    <lineage>
        <taxon>Bacteria</taxon>
        <taxon>Bacillati</taxon>
        <taxon>Cyanobacteriota</taxon>
        <taxon>Cyanophyceae</taxon>
        <taxon>Oscillatoriophycideae</taxon>
        <taxon>Chroococcales</taxon>
        <taxon>Aphanothecaceae</taxon>
        <taxon>Aphanothece</taxon>
    </lineage>
</organism>
<evidence type="ECO:0008006" key="3">
    <source>
        <dbReference type="Google" id="ProtNLM"/>
    </source>
</evidence>